<dbReference type="EMBL" id="MW353175">
    <property type="protein sequence ID" value="QQO91808.1"/>
    <property type="molecule type" value="Genomic_DNA"/>
</dbReference>
<keyword evidence="2" id="KW-1185">Reference proteome</keyword>
<organism evidence="1 2">
    <name type="scientific">Flavobacterium phage vB_FspM_immuto_2-6A</name>
    <dbReference type="NCBI Taxonomy" id="2801477"/>
    <lineage>
        <taxon>Viruses</taxon>
        <taxon>Duplodnaviria</taxon>
        <taxon>Heunggongvirae</taxon>
        <taxon>Uroviricota</taxon>
        <taxon>Caudoviricetes</taxon>
        <taxon>Immutovirus</taxon>
        <taxon>Immutovirus immuto</taxon>
    </lineage>
</organism>
<name>A0A7T8ERK7_9CAUD</name>
<accession>A0A7T8ERK7</accession>
<protein>
    <submittedName>
        <fullName evidence="1">Uncharacterized protein</fullName>
    </submittedName>
</protein>
<proteinExistence type="predicted"/>
<evidence type="ECO:0000313" key="1">
    <source>
        <dbReference type="EMBL" id="QQO91808.1"/>
    </source>
</evidence>
<dbReference type="Proteomes" id="UP000595566">
    <property type="component" value="Segment"/>
</dbReference>
<reference evidence="1 2" key="1">
    <citation type="submission" date="2020-12" db="EMBL/GenBank/DDBJ databases">
        <title>Dynamics of Baltic Sea phages driven by environmental changes.</title>
        <authorList>
            <person name="Hoetzinger M."/>
            <person name="Nilsson E."/>
            <person name="Holmfeldt K."/>
        </authorList>
    </citation>
    <scope>NUCLEOTIDE SEQUENCE [LARGE SCALE GENOMIC DNA]</scope>
</reference>
<sequence length="124" mass="13909">MVNNIKGLQVVNWIGDRKGIFQAIVKVQAGFMIASEIGSELPSLSRWKKGALQTIQFKAEGTNHWMTVFAKKGTKVVLIDEKIAETITVGTINSLFYNTNLMDQTQYQTVKAKTWADKAFLLNE</sequence>
<gene>
    <name evidence="1" type="ORF">immuto26A_129</name>
</gene>
<evidence type="ECO:0000313" key="2">
    <source>
        <dbReference type="Proteomes" id="UP000595566"/>
    </source>
</evidence>